<dbReference type="InterPro" id="IPR012245">
    <property type="entry name" value="MoaB"/>
</dbReference>
<evidence type="ECO:0000313" key="1">
    <source>
        <dbReference type="EMBL" id="EQD46990.1"/>
    </source>
</evidence>
<dbReference type="Gene3D" id="3.40.980.10">
    <property type="entry name" value="MoaB/Mog-like domain"/>
    <property type="match status" value="1"/>
</dbReference>
<name>T1AY35_9ZZZZ</name>
<dbReference type="SUPFAM" id="SSF53218">
    <property type="entry name" value="Molybdenum cofactor biosynthesis proteins"/>
    <property type="match status" value="1"/>
</dbReference>
<sequence length="56" mass="5999">LSYKDVGTAAMLSRASGFIVNRKAVFCLPGSPDAASLGLKKLILPEVGHLLHELHR</sequence>
<reference evidence="1" key="1">
    <citation type="submission" date="2013-08" db="EMBL/GenBank/DDBJ databases">
        <authorList>
            <person name="Mendez C."/>
            <person name="Richter M."/>
            <person name="Ferrer M."/>
            <person name="Sanchez J."/>
        </authorList>
    </citation>
    <scope>NUCLEOTIDE SEQUENCE</scope>
</reference>
<dbReference type="PANTHER" id="PTHR43232">
    <property type="entry name" value="MOLYBDENUM COFACTOR BIOSYNTHESIS PROTEIN B"/>
    <property type="match status" value="1"/>
</dbReference>
<dbReference type="EMBL" id="AUZZ01006221">
    <property type="protein sequence ID" value="EQD46990.1"/>
    <property type="molecule type" value="Genomic_DNA"/>
</dbReference>
<dbReference type="InterPro" id="IPR036425">
    <property type="entry name" value="MoaB/Mog-like_dom_sf"/>
</dbReference>
<dbReference type="GO" id="GO:0005829">
    <property type="term" value="C:cytosol"/>
    <property type="evidence" value="ECO:0007669"/>
    <property type="project" value="TreeGrafter"/>
</dbReference>
<protein>
    <submittedName>
        <fullName evidence="1">Molybdenum cofactor synthesis domain-containing protein</fullName>
    </submittedName>
</protein>
<reference evidence="1" key="2">
    <citation type="journal article" date="2014" name="ISME J.">
        <title>Microbial stratification in low pH oxic and suboxic macroscopic growths along an acid mine drainage.</title>
        <authorList>
            <person name="Mendez-Garcia C."/>
            <person name="Mesa V."/>
            <person name="Sprenger R.R."/>
            <person name="Richter M."/>
            <person name="Diez M.S."/>
            <person name="Solano J."/>
            <person name="Bargiela R."/>
            <person name="Golyshina O.V."/>
            <person name="Manteca A."/>
            <person name="Ramos J.L."/>
            <person name="Gallego J.R."/>
            <person name="Llorente I."/>
            <person name="Martins Dos Santos V.A."/>
            <person name="Jensen O.N."/>
            <person name="Pelaez A.I."/>
            <person name="Sanchez J."/>
            <person name="Ferrer M."/>
        </authorList>
    </citation>
    <scope>NUCLEOTIDE SEQUENCE</scope>
</reference>
<accession>T1AY35</accession>
<gene>
    <name evidence="1" type="ORF">B2A_08637</name>
</gene>
<dbReference type="PANTHER" id="PTHR43232:SF2">
    <property type="entry name" value="MOLYBDENUM COFACTOR BIOSYNTHESIS PROTEIN B"/>
    <property type="match status" value="1"/>
</dbReference>
<organism evidence="1">
    <name type="scientific">mine drainage metagenome</name>
    <dbReference type="NCBI Taxonomy" id="410659"/>
    <lineage>
        <taxon>unclassified sequences</taxon>
        <taxon>metagenomes</taxon>
        <taxon>ecological metagenomes</taxon>
    </lineage>
</organism>
<dbReference type="GO" id="GO:0006777">
    <property type="term" value="P:Mo-molybdopterin cofactor biosynthetic process"/>
    <property type="evidence" value="ECO:0007669"/>
    <property type="project" value="InterPro"/>
</dbReference>
<dbReference type="AlphaFoldDB" id="T1AY35"/>
<comment type="caution">
    <text evidence="1">The sequence shown here is derived from an EMBL/GenBank/DDBJ whole genome shotgun (WGS) entry which is preliminary data.</text>
</comment>
<feature type="non-terminal residue" evidence="1">
    <location>
        <position position="1"/>
    </location>
</feature>
<proteinExistence type="predicted"/>